<feature type="transmembrane region" description="Helical" evidence="1">
    <location>
        <begin position="99"/>
        <end position="118"/>
    </location>
</feature>
<organism evidence="3 4">
    <name type="scientific">Phaeospirillum tilakii</name>
    <dbReference type="NCBI Taxonomy" id="741673"/>
    <lineage>
        <taxon>Bacteria</taxon>
        <taxon>Pseudomonadati</taxon>
        <taxon>Pseudomonadota</taxon>
        <taxon>Alphaproteobacteria</taxon>
        <taxon>Rhodospirillales</taxon>
        <taxon>Rhodospirillaceae</taxon>
        <taxon>Phaeospirillum</taxon>
    </lineage>
</organism>
<sequence>MSLVRSLTRDLSLSALAAGAIAVAVSYAGPAAIIFEAAKSGGLSPSQVSSWIWAVSVGSGITGIYLSLRFKAPVITAWSTPGAALLVSSLGQYGYAEALGAYIVSALLIAGLGVTNLFSRVMAWLPKSLVAAMLAGVLFRFGIGLFLSLEQASGLVLPIVAGYLVGRRLLPRYAVVLALATGLCVAASLGLLDGASLSLSLAEPQWTSPSFTLSAVVGLGLPLCFVTMASQNAPGVGVLQSAGYSVPVSPLVTTTGLWSLLLAPFGAHGINLAAITAAICTGPECHPERERRYVAGVACGSLYLLVGAFGTTVVSLFILLPVPLVTAVAGLALLGALAGGLAGAMHDESRREAGLVAFLITASGVSFFGVGSAFWGMCGGLVADGLIRGRLPRRSRGDGAIPRAG</sequence>
<feature type="transmembrane region" description="Helical" evidence="1">
    <location>
        <begin position="169"/>
        <end position="191"/>
    </location>
</feature>
<evidence type="ECO:0000256" key="2">
    <source>
        <dbReference type="SAM" id="SignalP"/>
    </source>
</evidence>
<evidence type="ECO:0000256" key="1">
    <source>
        <dbReference type="SAM" id="Phobius"/>
    </source>
</evidence>
<feature type="chain" id="PRO_5045458492" evidence="2">
    <location>
        <begin position="18"/>
        <end position="405"/>
    </location>
</feature>
<dbReference type="InterPro" id="IPR004711">
    <property type="entry name" value="Benzoate_Transporter"/>
</dbReference>
<feature type="transmembrane region" description="Helical" evidence="1">
    <location>
        <begin position="324"/>
        <end position="343"/>
    </location>
</feature>
<dbReference type="PANTHER" id="PTHR30199">
    <property type="entry name" value="MFS FAMILY TRANSPORTER, PREDICTED SUBSTRATE BENZOATE"/>
    <property type="match status" value="1"/>
</dbReference>
<keyword evidence="1" id="KW-1133">Transmembrane helix</keyword>
<feature type="transmembrane region" description="Helical" evidence="1">
    <location>
        <begin position="52"/>
        <end position="68"/>
    </location>
</feature>
<keyword evidence="1" id="KW-0472">Membrane</keyword>
<dbReference type="NCBIfam" id="TIGR00843">
    <property type="entry name" value="benE"/>
    <property type="match status" value="1"/>
</dbReference>
<proteinExistence type="predicted"/>
<feature type="signal peptide" evidence="2">
    <location>
        <begin position="1"/>
        <end position="17"/>
    </location>
</feature>
<gene>
    <name evidence="3" type="ORF">ACFSNB_08370</name>
</gene>
<accession>A0ABW5CBQ9</accession>
<keyword evidence="4" id="KW-1185">Reference proteome</keyword>
<protein>
    <submittedName>
        <fullName evidence="3">Benzoate/H(+) symporter BenE family transporter</fullName>
    </submittedName>
</protein>
<dbReference type="EMBL" id="JBHUIY010000013">
    <property type="protein sequence ID" value="MFD2233817.1"/>
    <property type="molecule type" value="Genomic_DNA"/>
</dbReference>
<dbReference type="RefSeq" id="WP_377315716.1">
    <property type="nucleotide sequence ID" value="NZ_JBHUIY010000013.1"/>
</dbReference>
<name>A0ABW5CBQ9_9PROT</name>
<keyword evidence="2" id="KW-0732">Signal</keyword>
<keyword evidence="1" id="KW-0812">Transmembrane</keyword>
<feature type="transmembrane region" description="Helical" evidence="1">
    <location>
        <begin position="293"/>
        <end position="318"/>
    </location>
</feature>
<dbReference type="PANTHER" id="PTHR30199:SF0">
    <property type="entry name" value="INNER MEMBRANE PROTEIN YDCO"/>
    <property type="match status" value="1"/>
</dbReference>
<feature type="transmembrane region" description="Helical" evidence="1">
    <location>
        <begin position="257"/>
        <end position="281"/>
    </location>
</feature>
<feature type="transmembrane region" description="Helical" evidence="1">
    <location>
        <begin position="355"/>
        <end position="375"/>
    </location>
</feature>
<evidence type="ECO:0000313" key="4">
    <source>
        <dbReference type="Proteomes" id="UP001597296"/>
    </source>
</evidence>
<dbReference type="Proteomes" id="UP001597296">
    <property type="component" value="Unassembled WGS sequence"/>
</dbReference>
<comment type="caution">
    <text evidence="3">The sequence shown here is derived from an EMBL/GenBank/DDBJ whole genome shotgun (WGS) entry which is preliminary data.</text>
</comment>
<reference evidence="4" key="1">
    <citation type="journal article" date="2019" name="Int. J. Syst. Evol. Microbiol.">
        <title>The Global Catalogue of Microorganisms (GCM) 10K type strain sequencing project: providing services to taxonomists for standard genome sequencing and annotation.</title>
        <authorList>
            <consortium name="The Broad Institute Genomics Platform"/>
            <consortium name="The Broad Institute Genome Sequencing Center for Infectious Disease"/>
            <person name="Wu L."/>
            <person name="Ma J."/>
        </authorList>
    </citation>
    <scope>NUCLEOTIDE SEQUENCE [LARGE SCALE GENOMIC DNA]</scope>
    <source>
        <strain evidence="4">KCTC 15012</strain>
    </source>
</reference>
<dbReference type="Pfam" id="PF03594">
    <property type="entry name" value="BenE"/>
    <property type="match status" value="1"/>
</dbReference>
<evidence type="ECO:0000313" key="3">
    <source>
        <dbReference type="EMBL" id="MFD2233817.1"/>
    </source>
</evidence>